<evidence type="ECO:0000313" key="1">
    <source>
        <dbReference type="EMBL" id="PPJ63495.1"/>
    </source>
</evidence>
<proteinExistence type="predicted"/>
<dbReference type="InterPro" id="IPR002636">
    <property type="entry name" value="DUF29"/>
</dbReference>
<dbReference type="AlphaFoldDB" id="A0A2S6CUP4"/>
<reference evidence="1 2" key="1">
    <citation type="submission" date="2018-02" db="EMBL/GenBank/DDBJ databases">
        <title>Discovery of a pederin family compound in a non-symbiotic bloom-forming cyanobacterium.</title>
        <authorList>
            <person name="Kust A."/>
            <person name="Mares J."/>
            <person name="Jokela J."/>
            <person name="Urajova P."/>
            <person name="Hajek J."/>
            <person name="Saurav K."/>
            <person name="Voracova K."/>
            <person name="Fewer D.P."/>
            <person name="Haapaniemi E."/>
            <person name="Permi P."/>
            <person name="Rehakova K."/>
            <person name="Sivonen K."/>
            <person name="Hrouzek P."/>
        </authorList>
    </citation>
    <scope>NUCLEOTIDE SEQUENCE [LARGE SCALE GENOMIC DNA]</scope>
    <source>
        <strain evidence="1 2">CHARLIE-1</strain>
    </source>
</reference>
<name>A0A2S6CUP4_9CYAN</name>
<organism evidence="1 2">
    <name type="scientific">Cuspidothrix issatschenkoi CHARLIE-1</name>
    <dbReference type="NCBI Taxonomy" id="2052836"/>
    <lineage>
        <taxon>Bacteria</taxon>
        <taxon>Bacillati</taxon>
        <taxon>Cyanobacteriota</taxon>
        <taxon>Cyanophyceae</taxon>
        <taxon>Nostocales</taxon>
        <taxon>Aphanizomenonaceae</taxon>
        <taxon>Cuspidothrix</taxon>
    </lineage>
</organism>
<evidence type="ECO:0000313" key="2">
    <source>
        <dbReference type="Proteomes" id="UP000239589"/>
    </source>
</evidence>
<dbReference type="PANTHER" id="PTHR34235">
    <property type="entry name" value="SLR1203 PROTEIN-RELATED"/>
    <property type="match status" value="1"/>
</dbReference>
<gene>
    <name evidence="1" type="ORF">CUN59_09770</name>
</gene>
<comment type="caution">
    <text evidence="1">The sequence shown here is derived from an EMBL/GenBank/DDBJ whole genome shotgun (WGS) entry which is preliminary data.</text>
</comment>
<sequence length="148" mass="17797">MTKSPVQNLYQTDFALWIEKTVNRLKSQDYNHVDWENLIEEIEALGGRDRRELESRLITLFEHLLKRHYVNLPECYRGWEVIVNSTQQELKRIFRDSPSLRNYYLTIKDECYQDAVTNMGKEYDTKFPEDSPFSQDIDRLLTESFDHL</sequence>
<dbReference type="Proteomes" id="UP000239589">
    <property type="component" value="Unassembled WGS sequence"/>
</dbReference>
<dbReference type="PANTHER" id="PTHR34235:SF3">
    <property type="entry name" value="SLR1203 PROTEIN"/>
    <property type="match status" value="1"/>
</dbReference>
<dbReference type="Gene3D" id="1.20.1220.20">
    <property type="entry name" value="Uncharcterised protein PF01724"/>
    <property type="match status" value="1"/>
</dbReference>
<dbReference type="OrthoDB" id="5769308at2"/>
<dbReference type="RefSeq" id="WP_104387673.1">
    <property type="nucleotide sequence ID" value="NZ_PGEM01000066.1"/>
</dbReference>
<dbReference type="EMBL" id="PGEM01000066">
    <property type="protein sequence ID" value="PPJ63495.1"/>
    <property type="molecule type" value="Genomic_DNA"/>
</dbReference>
<protein>
    <submittedName>
        <fullName evidence="1">DUF29 domain-containing protein</fullName>
    </submittedName>
</protein>
<accession>A0A2S6CUP4</accession>
<dbReference type="Pfam" id="PF01724">
    <property type="entry name" value="DUF29"/>
    <property type="match status" value="1"/>
</dbReference>
<keyword evidence="2" id="KW-1185">Reference proteome</keyword>